<dbReference type="Gene3D" id="1.10.3720.10">
    <property type="entry name" value="MetI-like"/>
    <property type="match status" value="1"/>
</dbReference>
<dbReference type="PANTHER" id="PTHR30151">
    <property type="entry name" value="ALKANE SULFONATE ABC TRANSPORTER-RELATED, MEMBRANE SUBUNIT"/>
    <property type="match status" value="1"/>
</dbReference>
<keyword evidence="4 7" id="KW-0812">Transmembrane</keyword>
<dbReference type="PANTHER" id="PTHR30151:SF38">
    <property type="entry name" value="ALIPHATIC SULFONATES TRANSPORT PERMEASE PROTEIN SSUC-RELATED"/>
    <property type="match status" value="1"/>
</dbReference>
<feature type="transmembrane region" description="Helical" evidence="7">
    <location>
        <begin position="96"/>
        <end position="117"/>
    </location>
</feature>
<evidence type="ECO:0000256" key="4">
    <source>
        <dbReference type="ARBA" id="ARBA00022692"/>
    </source>
</evidence>
<dbReference type="SUPFAM" id="SSF161098">
    <property type="entry name" value="MetI-like"/>
    <property type="match status" value="1"/>
</dbReference>
<evidence type="ECO:0000256" key="6">
    <source>
        <dbReference type="ARBA" id="ARBA00023136"/>
    </source>
</evidence>
<keyword evidence="3" id="KW-1003">Cell membrane</keyword>
<evidence type="ECO:0000256" key="5">
    <source>
        <dbReference type="ARBA" id="ARBA00022989"/>
    </source>
</evidence>
<comment type="caution">
    <text evidence="9">The sequence shown here is derived from an EMBL/GenBank/DDBJ whole genome shotgun (WGS) entry which is preliminary data.</text>
</comment>
<evidence type="ECO:0000256" key="7">
    <source>
        <dbReference type="RuleBase" id="RU363032"/>
    </source>
</evidence>
<keyword evidence="2 7" id="KW-0813">Transport</keyword>
<dbReference type="GO" id="GO:0055085">
    <property type="term" value="P:transmembrane transport"/>
    <property type="evidence" value="ECO:0007669"/>
    <property type="project" value="InterPro"/>
</dbReference>
<keyword evidence="10" id="KW-1185">Reference proteome</keyword>
<sequence>MTVLSKVGRLPAHILSLLVLIVIWEAAALFTGSRLLPGPGAVALRLADEVIEGGLLFHLAATLGRVAASFAIAMAIGTALGIAMGRITLLDRFLDGWLVLFLNVPALVTIILTYVWFGLTESAAIAAVAVNKIPNVVVTLREGARALDRDYLEMGEAYRLGHMKTLRHIVLPQLYPYLLATARSGLALIWKIVLVVELLGRSNGMGFQLQVLFQLFDVTGILAYTVAFIVVVQIIEFAVLQPLEIRAARWRR</sequence>
<evidence type="ECO:0000259" key="8">
    <source>
        <dbReference type="PROSITE" id="PS50928"/>
    </source>
</evidence>
<keyword evidence="5 7" id="KW-1133">Transmembrane helix</keyword>
<dbReference type="EMBL" id="BJYZ01000013">
    <property type="protein sequence ID" value="GEO38776.1"/>
    <property type="molecule type" value="Genomic_DNA"/>
</dbReference>
<protein>
    <submittedName>
        <fullName evidence="9">ABC transporter permease</fullName>
    </submittedName>
</protein>
<dbReference type="InterPro" id="IPR000515">
    <property type="entry name" value="MetI-like"/>
</dbReference>
<reference evidence="9 10" key="1">
    <citation type="submission" date="2019-07" db="EMBL/GenBank/DDBJ databases">
        <title>Whole genome shotgun sequence of Skermanella aerolata NBRC 106429.</title>
        <authorList>
            <person name="Hosoyama A."/>
            <person name="Uohara A."/>
            <person name="Ohji S."/>
            <person name="Ichikawa N."/>
        </authorList>
    </citation>
    <scope>NUCLEOTIDE SEQUENCE [LARGE SCALE GENOMIC DNA]</scope>
    <source>
        <strain evidence="9 10">NBRC 106429</strain>
    </source>
</reference>
<evidence type="ECO:0000313" key="10">
    <source>
        <dbReference type="Proteomes" id="UP000321523"/>
    </source>
</evidence>
<dbReference type="PROSITE" id="PS50928">
    <property type="entry name" value="ABC_TM1"/>
    <property type="match status" value="1"/>
</dbReference>
<dbReference type="CDD" id="cd06261">
    <property type="entry name" value="TM_PBP2"/>
    <property type="match status" value="1"/>
</dbReference>
<evidence type="ECO:0000313" key="9">
    <source>
        <dbReference type="EMBL" id="GEO38776.1"/>
    </source>
</evidence>
<name>A0A512DQR3_9PROT</name>
<accession>A0A512DQR3</accession>
<organism evidence="9 10">
    <name type="scientific">Skermanella aerolata</name>
    <dbReference type="NCBI Taxonomy" id="393310"/>
    <lineage>
        <taxon>Bacteria</taxon>
        <taxon>Pseudomonadati</taxon>
        <taxon>Pseudomonadota</taxon>
        <taxon>Alphaproteobacteria</taxon>
        <taxon>Rhodospirillales</taxon>
        <taxon>Azospirillaceae</taxon>
        <taxon>Skermanella</taxon>
    </lineage>
</organism>
<keyword evidence="6 7" id="KW-0472">Membrane</keyword>
<dbReference type="InterPro" id="IPR035906">
    <property type="entry name" value="MetI-like_sf"/>
</dbReference>
<dbReference type="GO" id="GO:0005886">
    <property type="term" value="C:plasma membrane"/>
    <property type="evidence" value="ECO:0007669"/>
    <property type="project" value="UniProtKB-SubCell"/>
</dbReference>
<dbReference type="Proteomes" id="UP000321523">
    <property type="component" value="Unassembled WGS sequence"/>
</dbReference>
<comment type="subcellular location">
    <subcellularLocation>
        <location evidence="1 7">Cell membrane</location>
        <topology evidence="1 7">Multi-pass membrane protein</topology>
    </subcellularLocation>
</comment>
<feature type="transmembrane region" description="Helical" evidence="7">
    <location>
        <begin position="12"/>
        <end position="36"/>
    </location>
</feature>
<proteinExistence type="inferred from homology"/>
<evidence type="ECO:0000256" key="2">
    <source>
        <dbReference type="ARBA" id="ARBA00022448"/>
    </source>
</evidence>
<evidence type="ECO:0000256" key="1">
    <source>
        <dbReference type="ARBA" id="ARBA00004651"/>
    </source>
</evidence>
<comment type="similarity">
    <text evidence="7">Belongs to the binding-protein-dependent transport system permease family.</text>
</comment>
<feature type="transmembrane region" description="Helical" evidence="7">
    <location>
        <begin position="211"/>
        <end position="235"/>
    </location>
</feature>
<gene>
    <name evidence="9" type="ORF">SAE02_29240</name>
</gene>
<dbReference type="AlphaFoldDB" id="A0A512DQR3"/>
<evidence type="ECO:0000256" key="3">
    <source>
        <dbReference type="ARBA" id="ARBA00022475"/>
    </source>
</evidence>
<feature type="transmembrane region" description="Helical" evidence="7">
    <location>
        <begin position="56"/>
        <end position="84"/>
    </location>
</feature>
<feature type="domain" description="ABC transmembrane type-1" evidence="8">
    <location>
        <begin position="59"/>
        <end position="239"/>
    </location>
</feature>
<dbReference type="Pfam" id="PF00528">
    <property type="entry name" value="BPD_transp_1"/>
    <property type="match status" value="1"/>
</dbReference>